<dbReference type="Proteomes" id="UP000524404">
    <property type="component" value="Unassembled WGS sequence"/>
</dbReference>
<keyword evidence="2" id="KW-1185">Reference proteome</keyword>
<protein>
    <submittedName>
        <fullName evidence="1">Uncharacterized protein</fullName>
    </submittedName>
</protein>
<comment type="caution">
    <text evidence="1">The sequence shown here is derived from an EMBL/GenBank/DDBJ whole genome shotgun (WGS) entry which is preliminary data.</text>
</comment>
<evidence type="ECO:0000313" key="2">
    <source>
        <dbReference type="Proteomes" id="UP000524404"/>
    </source>
</evidence>
<dbReference type="RefSeq" id="WP_184130676.1">
    <property type="nucleotide sequence ID" value="NZ_JACHKT010000004.1"/>
</dbReference>
<accession>A0A841ERV7</accession>
<name>A0A841ERV7_9BACT</name>
<organism evidence="1 2">
    <name type="scientific">Arcicella rosea</name>
    <dbReference type="NCBI Taxonomy" id="502909"/>
    <lineage>
        <taxon>Bacteria</taxon>
        <taxon>Pseudomonadati</taxon>
        <taxon>Bacteroidota</taxon>
        <taxon>Cytophagia</taxon>
        <taxon>Cytophagales</taxon>
        <taxon>Flectobacillaceae</taxon>
        <taxon>Arcicella</taxon>
    </lineage>
</organism>
<proteinExistence type="predicted"/>
<sequence length="165" mass="18715">MKTKILIGFLMFVGFKTFAQEDKRTLYPIAVKRQLFGVKFIYDRQIIDNASALQIPLLQARDSKVNVEFLTYKQQQRLVKLINIVPAGLSLYTIFNRDKVSSGFYWSTVGGTLLISSYLNVKSNIHLSKAINRYNEVISSNQIGLNIQTTPLQQAVVGIGLKHNF</sequence>
<dbReference type="EMBL" id="JACHKT010000004">
    <property type="protein sequence ID" value="MBB6002171.1"/>
    <property type="molecule type" value="Genomic_DNA"/>
</dbReference>
<reference evidence="1 2" key="1">
    <citation type="submission" date="2020-08" db="EMBL/GenBank/DDBJ databases">
        <title>Functional genomics of gut bacteria from endangered species of beetles.</title>
        <authorList>
            <person name="Carlos-Shanley C."/>
        </authorList>
    </citation>
    <scope>NUCLEOTIDE SEQUENCE [LARGE SCALE GENOMIC DNA]</scope>
    <source>
        <strain evidence="1 2">S00070</strain>
    </source>
</reference>
<dbReference type="AlphaFoldDB" id="A0A841ERV7"/>
<gene>
    <name evidence="1" type="ORF">HNP25_000821</name>
</gene>
<evidence type="ECO:0000313" key="1">
    <source>
        <dbReference type="EMBL" id="MBB6002171.1"/>
    </source>
</evidence>